<sequence length="80" mass="9267">MKRRPNHRLTRCTNITRHHCFVTLSLTCVWCSERPNLVHSSPLQTTNSPREPQREPQAKTQLPTASSISTTREWRGLSNQ</sequence>
<organism evidence="2 3">
    <name type="scientific">Portunus trituberculatus</name>
    <name type="common">Swimming crab</name>
    <name type="synonym">Neptunus trituberculatus</name>
    <dbReference type="NCBI Taxonomy" id="210409"/>
    <lineage>
        <taxon>Eukaryota</taxon>
        <taxon>Metazoa</taxon>
        <taxon>Ecdysozoa</taxon>
        <taxon>Arthropoda</taxon>
        <taxon>Crustacea</taxon>
        <taxon>Multicrustacea</taxon>
        <taxon>Malacostraca</taxon>
        <taxon>Eumalacostraca</taxon>
        <taxon>Eucarida</taxon>
        <taxon>Decapoda</taxon>
        <taxon>Pleocyemata</taxon>
        <taxon>Brachyura</taxon>
        <taxon>Eubrachyura</taxon>
        <taxon>Portunoidea</taxon>
        <taxon>Portunidae</taxon>
        <taxon>Portuninae</taxon>
        <taxon>Portunus</taxon>
    </lineage>
</organism>
<proteinExistence type="predicted"/>
<dbReference type="Proteomes" id="UP000324222">
    <property type="component" value="Unassembled WGS sequence"/>
</dbReference>
<protein>
    <submittedName>
        <fullName evidence="2">Uncharacterized protein</fullName>
    </submittedName>
</protein>
<feature type="compositionally biased region" description="Polar residues" evidence="1">
    <location>
        <begin position="58"/>
        <end position="80"/>
    </location>
</feature>
<dbReference type="AlphaFoldDB" id="A0A5B7EPI8"/>
<reference evidence="2 3" key="1">
    <citation type="submission" date="2019-05" db="EMBL/GenBank/DDBJ databases">
        <title>Another draft genome of Portunus trituberculatus and its Hox gene families provides insights of decapod evolution.</title>
        <authorList>
            <person name="Jeong J.-H."/>
            <person name="Song I."/>
            <person name="Kim S."/>
            <person name="Choi T."/>
            <person name="Kim D."/>
            <person name="Ryu S."/>
            <person name="Kim W."/>
        </authorList>
    </citation>
    <scope>NUCLEOTIDE SEQUENCE [LARGE SCALE GENOMIC DNA]</scope>
    <source>
        <tissue evidence="2">Muscle</tissue>
    </source>
</reference>
<evidence type="ECO:0000313" key="3">
    <source>
        <dbReference type="Proteomes" id="UP000324222"/>
    </source>
</evidence>
<comment type="caution">
    <text evidence="2">The sequence shown here is derived from an EMBL/GenBank/DDBJ whole genome shotgun (WGS) entry which is preliminary data.</text>
</comment>
<evidence type="ECO:0000313" key="2">
    <source>
        <dbReference type="EMBL" id="MPC35049.1"/>
    </source>
</evidence>
<evidence type="ECO:0000256" key="1">
    <source>
        <dbReference type="SAM" id="MobiDB-lite"/>
    </source>
</evidence>
<gene>
    <name evidence="2" type="ORF">E2C01_028459</name>
</gene>
<keyword evidence="3" id="KW-1185">Reference proteome</keyword>
<dbReference type="EMBL" id="VSRR010003188">
    <property type="protein sequence ID" value="MPC35049.1"/>
    <property type="molecule type" value="Genomic_DNA"/>
</dbReference>
<accession>A0A5B7EPI8</accession>
<name>A0A5B7EPI8_PORTR</name>
<feature type="compositionally biased region" description="Polar residues" evidence="1">
    <location>
        <begin position="39"/>
        <end position="50"/>
    </location>
</feature>
<feature type="region of interest" description="Disordered" evidence="1">
    <location>
        <begin position="39"/>
        <end position="80"/>
    </location>
</feature>